<dbReference type="InterPro" id="IPR050131">
    <property type="entry name" value="Peptidase_S8_subtilisin-like"/>
</dbReference>
<evidence type="ECO:0000256" key="7">
    <source>
        <dbReference type="SAM" id="MobiDB-lite"/>
    </source>
</evidence>
<dbReference type="InterPro" id="IPR010259">
    <property type="entry name" value="S8pro/Inhibitor_I9"/>
</dbReference>
<dbReference type="FunFam" id="3.40.50.200:FF:000007">
    <property type="entry name" value="Subtilisin-like serine protease"/>
    <property type="match status" value="1"/>
</dbReference>
<evidence type="ECO:0000256" key="2">
    <source>
        <dbReference type="ARBA" id="ARBA00022670"/>
    </source>
</evidence>
<dbReference type="Gene3D" id="3.40.50.200">
    <property type="entry name" value="Peptidase S8/S53 domain"/>
    <property type="match status" value="1"/>
</dbReference>
<dbReference type="PANTHER" id="PTHR43806">
    <property type="entry name" value="PEPTIDASE S8"/>
    <property type="match status" value="1"/>
</dbReference>
<organism evidence="10 11">
    <name type="scientific">Smittium mucronatum</name>
    <dbReference type="NCBI Taxonomy" id="133383"/>
    <lineage>
        <taxon>Eukaryota</taxon>
        <taxon>Fungi</taxon>
        <taxon>Fungi incertae sedis</taxon>
        <taxon>Zoopagomycota</taxon>
        <taxon>Kickxellomycotina</taxon>
        <taxon>Harpellomycetes</taxon>
        <taxon>Harpellales</taxon>
        <taxon>Legeriomycetaceae</taxon>
        <taxon>Smittium</taxon>
    </lineage>
</organism>
<sequence length="538" mass="56887">MRIPLFISIMAIACESRAPIKLLSVSDSGSKFRSLSDVSGNGTVNGVHKNYIVVFKKENSKDKFRSLSNGNQEPSARVLHIDWLRSLIGTDSNNKTAAGMQRSGSLGSMEPSGKNNASKEKIYGQVGLGDQFSGYIGKFSNETINTIADKDEIDYIEEELQLSLHSQFNVPSYGLQKISSINGKYYSSSCNQNVALSGLSGSGNNSVSSGQSGNTTNSASSSKTNSQTKNSSSGSQNITTNGQASLNGVSDSGSCLPLDQNSSSAEKKAYFYNEPNGKNVTIYVIDSGINIIHTDFTGRLRAGLNIVESEENTDLFHHGTHVAGIISGTSFGVSKSANLVSVKIFNKQGAPLPGSFLQSLDWIAKDYTQLVQSGGPKQAVVNLSLGSKGQSSAYDSAINALVDMGMIVVVSAGNDAADACQFTPASNKNVITVGATDADDKIAYFSNYGKCIDIFAPGVDIVSADYASEDGSRVLSGTSMAAPHITGLVAYFVSEFPNLTPAQTKTIIKSLSRKNQIKGDLKESPNEIAYNGANVFAT</sequence>
<evidence type="ECO:0000259" key="9">
    <source>
        <dbReference type="Pfam" id="PF05922"/>
    </source>
</evidence>
<keyword evidence="2 5" id="KW-0645">Protease</keyword>
<dbReference type="GO" id="GO:0004252">
    <property type="term" value="F:serine-type endopeptidase activity"/>
    <property type="evidence" value="ECO:0007669"/>
    <property type="project" value="UniProtKB-UniRule"/>
</dbReference>
<feature type="domain" description="Inhibitor I9" evidence="9">
    <location>
        <begin position="50"/>
        <end position="165"/>
    </location>
</feature>
<evidence type="ECO:0000256" key="3">
    <source>
        <dbReference type="ARBA" id="ARBA00022801"/>
    </source>
</evidence>
<feature type="active site" description="Charge relay system" evidence="5">
    <location>
        <position position="286"/>
    </location>
</feature>
<keyword evidence="11" id="KW-1185">Reference proteome</keyword>
<keyword evidence="4 5" id="KW-0720">Serine protease</keyword>
<feature type="active site" description="Charge relay system" evidence="5">
    <location>
        <position position="479"/>
    </location>
</feature>
<dbReference type="PROSITE" id="PS00138">
    <property type="entry name" value="SUBTILASE_SER"/>
    <property type="match status" value="1"/>
</dbReference>
<dbReference type="SUPFAM" id="SSF52743">
    <property type="entry name" value="Subtilisin-like"/>
    <property type="match status" value="1"/>
</dbReference>
<comment type="caution">
    <text evidence="10">The sequence shown here is derived from an EMBL/GenBank/DDBJ whole genome shotgun (WGS) entry which is preliminary data.</text>
</comment>
<feature type="active site" description="Charge relay system" evidence="5">
    <location>
        <position position="318"/>
    </location>
</feature>
<dbReference type="Pfam" id="PF00082">
    <property type="entry name" value="Peptidase_S8"/>
    <property type="match status" value="1"/>
</dbReference>
<evidence type="ECO:0000313" key="10">
    <source>
        <dbReference type="EMBL" id="OLY81881.1"/>
    </source>
</evidence>
<dbReference type="InterPro" id="IPR023827">
    <property type="entry name" value="Peptidase_S8_Asp-AS"/>
</dbReference>
<dbReference type="PROSITE" id="PS51892">
    <property type="entry name" value="SUBTILASE"/>
    <property type="match status" value="1"/>
</dbReference>
<comment type="similarity">
    <text evidence="1 5 6">Belongs to the peptidase S8 family.</text>
</comment>
<evidence type="ECO:0000256" key="4">
    <source>
        <dbReference type="ARBA" id="ARBA00022825"/>
    </source>
</evidence>
<feature type="compositionally biased region" description="Low complexity" evidence="7">
    <location>
        <begin position="201"/>
        <end position="235"/>
    </location>
</feature>
<evidence type="ECO:0000313" key="11">
    <source>
        <dbReference type="Proteomes" id="UP000187455"/>
    </source>
</evidence>
<dbReference type="InterPro" id="IPR034193">
    <property type="entry name" value="PCSK9_ProteinaseK-like"/>
</dbReference>
<dbReference type="STRING" id="133383.A0A1R0GYA2"/>
<dbReference type="GO" id="GO:0005615">
    <property type="term" value="C:extracellular space"/>
    <property type="evidence" value="ECO:0007669"/>
    <property type="project" value="TreeGrafter"/>
</dbReference>
<feature type="compositionally biased region" description="Polar residues" evidence="7">
    <location>
        <begin position="94"/>
        <end position="106"/>
    </location>
</feature>
<dbReference type="Pfam" id="PF05922">
    <property type="entry name" value="Inhibitor_I9"/>
    <property type="match status" value="1"/>
</dbReference>
<accession>A0A1R0GYA2</accession>
<dbReference type="PRINTS" id="PR00723">
    <property type="entry name" value="SUBTILISIN"/>
</dbReference>
<proteinExistence type="inferred from homology"/>
<protein>
    <submittedName>
        <fullName evidence="10">Alkaline protease 2</fullName>
    </submittedName>
</protein>
<keyword evidence="3 5" id="KW-0378">Hydrolase</keyword>
<feature type="domain" description="Peptidase S8/S53" evidence="8">
    <location>
        <begin position="277"/>
        <end position="515"/>
    </location>
</feature>
<reference evidence="10 11" key="1">
    <citation type="journal article" date="2016" name="Mol. Biol. Evol.">
        <title>Genome-Wide Survey of Gut Fungi (Harpellales) Reveals the First Horizontally Transferred Ubiquitin Gene from a Mosquito Host.</title>
        <authorList>
            <person name="Wang Y."/>
            <person name="White M.M."/>
            <person name="Kvist S."/>
            <person name="Moncalvo J.M."/>
        </authorList>
    </citation>
    <scope>NUCLEOTIDE SEQUENCE [LARGE SCALE GENOMIC DNA]</scope>
    <source>
        <strain evidence="10 11">ALG-7-W6</strain>
    </source>
</reference>
<dbReference type="PROSITE" id="PS00136">
    <property type="entry name" value="SUBTILASE_ASP"/>
    <property type="match status" value="1"/>
</dbReference>
<dbReference type="EMBL" id="LSSL01002097">
    <property type="protein sequence ID" value="OLY81881.1"/>
    <property type="molecule type" value="Genomic_DNA"/>
</dbReference>
<dbReference type="PANTHER" id="PTHR43806:SF11">
    <property type="entry name" value="CEREVISIN-RELATED"/>
    <property type="match status" value="1"/>
</dbReference>
<evidence type="ECO:0000256" key="6">
    <source>
        <dbReference type="RuleBase" id="RU003355"/>
    </source>
</evidence>
<evidence type="ECO:0000259" key="8">
    <source>
        <dbReference type="Pfam" id="PF00082"/>
    </source>
</evidence>
<dbReference type="InterPro" id="IPR036852">
    <property type="entry name" value="Peptidase_S8/S53_dom_sf"/>
</dbReference>
<name>A0A1R0GYA2_9FUNG</name>
<dbReference type="InterPro" id="IPR023828">
    <property type="entry name" value="Peptidase_S8_Ser-AS"/>
</dbReference>
<evidence type="ECO:0000256" key="1">
    <source>
        <dbReference type="ARBA" id="ARBA00011073"/>
    </source>
</evidence>
<dbReference type="InterPro" id="IPR000209">
    <property type="entry name" value="Peptidase_S8/S53_dom"/>
</dbReference>
<dbReference type="SUPFAM" id="SSF54897">
    <property type="entry name" value="Protease propeptides/inhibitors"/>
    <property type="match status" value="1"/>
</dbReference>
<dbReference type="InterPro" id="IPR015500">
    <property type="entry name" value="Peptidase_S8_subtilisin-rel"/>
</dbReference>
<dbReference type="AlphaFoldDB" id="A0A1R0GYA2"/>
<dbReference type="InterPro" id="IPR022398">
    <property type="entry name" value="Peptidase_S8_His-AS"/>
</dbReference>
<feature type="region of interest" description="Disordered" evidence="7">
    <location>
        <begin position="201"/>
        <end position="244"/>
    </location>
</feature>
<feature type="region of interest" description="Disordered" evidence="7">
    <location>
        <begin position="94"/>
        <end position="117"/>
    </location>
</feature>
<dbReference type="Proteomes" id="UP000187455">
    <property type="component" value="Unassembled WGS sequence"/>
</dbReference>
<dbReference type="PROSITE" id="PS00137">
    <property type="entry name" value="SUBTILASE_HIS"/>
    <property type="match status" value="1"/>
</dbReference>
<dbReference type="GO" id="GO:0006508">
    <property type="term" value="P:proteolysis"/>
    <property type="evidence" value="ECO:0007669"/>
    <property type="project" value="UniProtKB-KW"/>
</dbReference>
<evidence type="ECO:0000256" key="5">
    <source>
        <dbReference type="PROSITE-ProRule" id="PRU01240"/>
    </source>
</evidence>
<dbReference type="CDD" id="cd04077">
    <property type="entry name" value="Peptidases_S8_PCSK9_ProteinaseK_like"/>
    <property type="match status" value="1"/>
</dbReference>
<dbReference type="OrthoDB" id="206201at2759"/>
<gene>
    <name evidence="10" type="ORF">AYI68_g4009</name>
</gene>